<dbReference type="GO" id="GO:0042421">
    <property type="term" value="P:norepinephrine biosynthetic process"/>
    <property type="evidence" value="ECO:0007669"/>
    <property type="project" value="TreeGrafter"/>
</dbReference>
<keyword evidence="11" id="KW-0472">Membrane</keyword>
<keyword evidence="7" id="KW-1133">Transmembrane helix</keyword>
<evidence type="ECO:0000256" key="3">
    <source>
        <dbReference type="ARBA" id="ARBA00010676"/>
    </source>
</evidence>
<evidence type="ECO:0000256" key="5">
    <source>
        <dbReference type="ARBA" id="ARBA00022723"/>
    </source>
</evidence>
<accession>A0A814QR45</accession>
<keyword evidence="8" id="KW-0560">Oxidoreductase</keyword>
<feature type="chain" id="PRO_5032594947" description="DOMON domain-containing protein" evidence="14">
    <location>
        <begin position="23"/>
        <end position="603"/>
    </location>
</feature>
<dbReference type="Pfam" id="PF03712">
    <property type="entry name" value="Cu2_monoox_C"/>
    <property type="match status" value="1"/>
</dbReference>
<dbReference type="GO" id="GO:0030667">
    <property type="term" value="C:secretory granule membrane"/>
    <property type="evidence" value="ECO:0007669"/>
    <property type="project" value="TreeGrafter"/>
</dbReference>
<proteinExistence type="inferred from homology"/>
<keyword evidence="4" id="KW-0812">Transmembrane</keyword>
<dbReference type="Gene3D" id="2.60.120.310">
    <property type="entry name" value="Copper type II, ascorbate-dependent monooxygenase, N-terminal domain"/>
    <property type="match status" value="1"/>
</dbReference>
<evidence type="ECO:0000256" key="9">
    <source>
        <dbReference type="ARBA" id="ARBA00023008"/>
    </source>
</evidence>
<dbReference type="CDD" id="cd09631">
    <property type="entry name" value="DOMON_DOH"/>
    <property type="match status" value="1"/>
</dbReference>
<dbReference type="PANTHER" id="PTHR10157:SF29">
    <property type="entry name" value="DOPAMINE BETA-HYDROXYLASE"/>
    <property type="match status" value="1"/>
</dbReference>
<comment type="subcellular location">
    <subcellularLocation>
        <location evidence="2">Membrane</location>
        <topology evidence="2">Single-pass membrane protein</topology>
    </subcellularLocation>
</comment>
<reference evidence="16" key="1">
    <citation type="submission" date="2021-02" db="EMBL/GenBank/DDBJ databases">
        <authorList>
            <person name="Nowell W R."/>
        </authorList>
    </citation>
    <scope>NUCLEOTIDE SEQUENCE</scope>
</reference>
<dbReference type="InterPro" id="IPR028460">
    <property type="entry name" value="Tbh/DBH"/>
</dbReference>
<dbReference type="Proteomes" id="UP000663828">
    <property type="component" value="Unassembled WGS sequence"/>
</dbReference>
<dbReference type="InterPro" id="IPR036939">
    <property type="entry name" value="Cu2_ascorb_mOase_N_sf"/>
</dbReference>
<comment type="similarity">
    <text evidence="3">Belongs to the copper type II ascorbate-dependent monooxygenase family.</text>
</comment>
<keyword evidence="12" id="KW-1015">Disulfide bond</keyword>
<evidence type="ECO:0000256" key="1">
    <source>
        <dbReference type="ARBA" id="ARBA00001973"/>
    </source>
</evidence>
<dbReference type="SMART" id="SM00664">
    <property type="entry name" value="DoH"/>
    <property type="match status" value="1"/>
</dbReference>
<dbReference type="Pfam" id="PF01082">
    <property type="entry name" value="Cu2_monooxygen"/>
    <property type="match status" value="1"/>
</dbReference>
<protein>
    <recommendedName>
        <fullName evidence="15">DOMON domain-containing protein</fullName>
    </recommendedName>
</protein>
<evidence type="ECO:0000259" key="15">
    <source>
        <dbReference type="PROSITE" id="PS50836"/>
    </source>
</evidence>
<dbReference type="SUPFAM" id="SSF49742">
    <property type="entry name" value="PHM/PNGase F"/>
    <property type="match status" value="2"/>
</dbReference>
<feature type="signal peptide" evidence="14">
    <location>
        <begin position="1"/>
        <end position="22"/>
    </location>
</feature>
<evidence type="ECO:0000256" key="7">
    <source>
        <dbReference type="ARBA" id="ARBA00022989"/>
    </source>
</evidence>
<name>A0A814QR45_ADIRI</name>
<sequence length="603" mass="68605">MMWAYSVAQICASLLLIYQCNAITSPIPPFVEYVHSTELQTNVADLWWSVNDTQQEITFELHIRSLGWIALGISPAGGMKGADIAIMWVDSQGKVVLQDRYASGESKPVIDDTTQDWFALQGREQNGWTAIQFKRLLDTCDPMDYTIKSGTNNLIFAYGLVDPDSTQSNGDITYHDTRRGSRRIPLRSYNDPPSEDKFANLETFEWRLDNYLVPSTDTTYHCKIHKAPSHLTTRRHSIANKMIIDPANVDLVHHLLLYECDPAAVFDEKNLPDGLCDDFAEKLELCSSNIATGWAIGGDFLLEFPQEAGYPIGGDFPVKYYLLQMHYDNPRLQSGRRDSSGIRFYLSNELRQQELGFLTLGTSSSVKALAIPPKVNNFIVDSYCLPEATQNFPKDGITVTAAFPHTHLQGKTVWSKLIRNGVAVQYLFNADAFDFNYQFNHRLPEPIKLYPGDAFATRCVYNTMNKESITWGGEKTKNEMCLNMFTYYPRMNDMYMCATVNHPSAWKKQMNVSETPSSAAIQRWLQNITWTPELKEQWQQFYNSAPRRGFYGRSGQFHSKEIKVLPSYKDLPSETCQNSTGTNQTFNLFLMLALFCQLLIVNS</sequence>
<comment type="cofactor">
    <cofactor evidence="1">
        <name>Cu(2+)</name>
        <dbReference type="ChEBI" id="CHEBI:29036"/>
    </cofactor>
</comment>
<dbReference type="InterPro" id="IPR008977">
    <property type="entry name" value="PHM/PNGase_F_dom_sf"/>
</dbReference>
<keyword evidence="17" id="KW-1185">Reference proteome</keyword>
<dbReference type="InterPro" id="IPR045266">
    <property type="entry name" value="DOH_DOMON"/>
</dbReference>
<keyword evidence="13" id="KW-0325">Glycoprotein</keyword>
<dbReference type="EMBL" id="CAJNOR010001330">
    <property type="protein sequence ID" value="CAF1123173.1"/>
    <property type="molecule type" value="Genomic_DNA"/>
</dbReference>
<dbReference type="InterPro" id="IPR000945">
    <property type="entry name" value="DBH-like"/>
</dbReference>
<dbReference type="InterPro" id="IPR000323">
    <property type="entry name" value="Cu2_ascorb_mOase_N"/>
</dbReference>
<dbReference type="AlphaFoldDB" id="A0A814QR45"/>
<dbReference type="FunFam" id="2.60.40.1210:FF:000001">
    <property type="entry name" value="Monooxygenase, DBH-like 1, like"/>
    <property type="match status" value="1"/>
</dbReference>
<evidence type="ECO:0000256" key="14">
    <source>
        <dbReference type="SAM" id="SignalP"/>
    </source>
</evidence>
<evidence type="ECO:0000313" key="17">
    <source>
        <dbReference type="Proteomes" id="UP000663828"/>
    </source>
</evidence>
<dbReference type="FunFam" id="2.60.120.230:FF:000001">
    <property type="entry name" value="Monooxygenase, DBH-like 1"/>
    <property type="match status" value="1"/>
</dbReference>
<evidence type="ECO:0000256" key="10">
    <source>
        <dbReference type="ARBA" id="ARBA00023033"/>
    </source>
</evidence>
<dbReference type="Gene3D" id="2.60.40.1210">
    <property type="entry name" value="Cellobiose dehydrogenase, cytochrome domain"/>
    <property type="match status" value="1"/>
</dbReference>
<keyword evidence="6 14" id="KW-0732">Signal</keyword>
<evidence type="ECO:0000256" key="4">
    <source>
        <dbReference type="ARBA" id="ARBA00022692"/>
    </source>
</evidence>
<gene>
    <name evidence="16" type="ORF">XAT740_LOCUS19494</name>
</gene>
<evidence type="ECO:0000313" key="16">
    <source>
        <dbReference type="EMBL" id="CAF1123173.1"/>
    </source>
</evidence>
<dbReference type="Gene3D" id="2.60.120.230">
    <property type="match status" value="1"/>
</dbReference>
<dbReference type="GO" id="GO:0005615">
    <property type="term" value="C:extracellular space"/>
    <property type="evidence" value="ECO:0007669"/>
    <property type="project" value="TreeGrafter"/>
</dbReference>
<keyword evidence="5" id="KW-0479">Metal-binding</keyword>
<dbReference type="InterPro" id="IPR024548">
    <property type="entry name" value="Cu2_monoox_C"/>
</dbReference>
<evidence type="ECO:0000256" key="2">
    <source>
        <dbReference type="ARBA" id="ARBA00004167"/>
    </source>
</evidence>
<dbReference type="PRINTS" id="PR00767">
    <property type="entry name" value="DBMONOXGNASE"/>
</dbReference>
<dbReference type="GO" id="GO:0042420">
    <property type="term" value="P:dopamine catabolic process"/>
    <property type="evidence" value="ECO:0007669"/>
    <property type="project" value="TreeGrafter"/>
</dbReference>
<feature type="domain" description="DOMON" evidence="15">
    <location>
        <begin position="42"/>
        <end position="159"/>
    </location>
</feature>
<organism evidence="16 17">
    <name type="scientific">Adineta ricciae</name>
    <name type="common">Rotifer</name>
    <dbReference type="NCBI Taxonomy" id="249248"/>
    <lineage>
        <taxon>Eukaryota</taxon>
        <taxon>Metazoa</taxon>
        <taxon>Spiralia</taxon>
        <taxon>Gnathifera</taxon>
        <taxon>Rotifera</taxon>
        <taxon>Eurotatoria</taxon>
        <taxon>Bdelloidea</taxon>
        <taxon>Adinetida</taxon>
        <taxon>Adinetidae</taxon>
        <taxon>Adineta</taxon>
    </lineage>
</organism>
<dbReference type="SUPFAM" id="SSF49344">
    <property type="entry name" value="CBD9-like"/>
    <property type="match status" value="1"/>
</dbReference>
<dbReference type="PROSITE" id="PS50836">
    <property type="entry name" value="DOMON"/>
    <property type="match status" value="1"/>
</dbReference>
<evidence type="ECO:0000256" key="12">
    <source>
        <dbReference type="ARBA" id="ARBA00023157"/>
    </source>
</evidence>
<keyword evidence="9" id="KW-0186">Copper</keyword>
<dbReference type="InterPro" id="IPR005018">
    <property type="entry name" value="DOMON_domain"/>
</dbReference>
<dbReference type="GO" id="GO:0004500">
    <property type="term" value="F:dopamine beta-monooxygenase activity"/>
    <property type="evidence" value="ECO:0007669"/>
    <property type="project" value="InterPro"/>
</dbReference>
<comment type="caution">
    <text evidence="16">The sequence shown here is derived from an EMBL/GenBank/DDBJ whole genome shotgun (WGS) entry which is preliminary data.</text>
</comment>
<dbReference type="PANTHER" id="PTHR10157">
    <property type="entry name" value="DOPAMINE BETA HYDROXYLASE RELATED"/>
    <property type="match status" value="1"/>
</dbReference>
<dbReference type="InterPro" id="IPR014784">
    <property type="entry name" value="Cu2_ascorb_mOase-like_C"/>
</dbReference>
<dbReference type="GO" id="GO:0005507">
    <property type="term" value="F:copper ion binding"/>
    <property type="evidence" value="ECO:0007669"/>
    <property type="project" value="InterPro"/>
</dbReference>
<evidence type="ECO:0000256" key="6">
    <source>
        <dbReference type="ARBA" id="ARBA00022729"/>
    </source>
</evidence>
<evidence type="ECO:0000256" key="11">
    <source>
        <dbReference type="ARBA" id="ARBA00023136"/>
    </source>
</evidence>
<keyword evidence="10" id="KW-0503">Monooxygenase</keyword>
<evidence type="ECO:0000256" key="8">
    <source>
        <dbReference type="ARBA" id="ARBA00023002"/>
    </source>
</evidence>
<evidence type="ECO:0000256" key="13">
    <source>
        <dbReference type="ARBA" id="ARBA00023180"/>
    </source>
</evidence>
<dbReference type="Pfam" id="PF03351">
    <property type="entry name" value="DOMON"/>
    <property type="match status" value="1"/>
</dbReference>
<dbReference type="GO" id="GO:0006589">
    <property type="term" value="P:octopamine biosynthetic process"/>
    <property type="evidence" value="ECO:0007669"/>
    <property type="project" value="TreeGrafter"/>
</dbReference>